<reference evidence="1" key="1">
    <citation type="submission" date="2022-10" db="EMBL/GenBank/DDBJ databases">
        <title>Complete Genome of Trichothecium roseum strain YXFP-22015, a Plant Pathogen Isolated from Citrus.</title>
        <authorList>
            <person name="Wang Y."/>
            <person name="Zhu L."/>
        </authorList>
    </citation>
    <scope>NUCLEOTIDE SEQUENCE</scope>
    <source>
        <strain evidence="1">YXFP-22015</strain>
    </source>
</reference>
<dbReference type="Proteomes" id="UP001163324">
    <property type="component" value="Chromosome 2"/>
</dbReference>
<evidence type="ECO:0000313" key="1">
    <source>
        <dbReference type="EMBL" id="KAI9903121.1"/>
    </source>
</evidence>
<protein>
    <submittedName>
        <fullName evidence="1">Uncharacterized protein</fullName>
    </submittedName>
</protein>
<organism evidence="1 2">
    <name type="scientific">Trichothecium roseum</name>
    <dbReference type="NCBI Taxonomy" id="47278"/>
    <lineage>
        <taxon>Eukaryota</taxon>
        <taxon>Fungi</taxon>
        <taxon>Dikarya</taxon>
        <taxon>Ascomycota</taxon>
        <taxon>Pezizomycotina</taxon>
        <taxon>Sordariomycetes</taxon>
        <taxon>Hypocreomycetidae</taxon>
        <taxon>Hypocreales</taxon>
        <taxon>Hypocreales incertae sedis</taxon>
        <taxon>Trichothecium</taxon>
    </lineage>
</organism>
<name>A0ACC0V9P0_9HYPO</name>
<dbReference type="EMBL" id="CM047941">
    <property type="protein sequence ID" value="KAI9903121.1"/>
    <property type="molecule type" value="Genomic_DNA"/>
</dbReference>
<gene>
    <name evidence="1" type="ORF">N3K66_002473</name>
</gene>
<sequence length="511" mass="57172">MAATEELKRDDGGGQDTSSTSTAAAPPGEQAGWSASAPEEYPPSTGAQYGSVEPHVFTHPARAEYWRKAYDEAEYECRHRFDPSFRWSHQGEVSVKRKLDWRVMLWVWVMFSSLDLVRRNVNRAVSDDMLADLGADTDDYNTGQTVYLVAFLAAELPGGLVSKKVGPFRYTPAVICLWGSLCAAQAAMRAKWSFWLLRGLLGVAQGGFIPEMILYLSYFYKTNELSIRLSIFYTAIPLTQTYGSLLAGGLLKMRGINGWAGWQWLFLIEGLICVVIGVAAFFVMPPSITEPAAAFHRPDGTNRWWTEDEEKILVNRLLRDDPTKGDLNNRTAVTLRGLWGALSDFDLWPIFIVLILGRISERLNERFLVSAISNIWMLPFFVGLVAVGPGASPWVRYALITGINGIPYAHSILVGTVSSNARSVGRRAVAAAVYNMTYQVGSIGAVNIYREGDKPYYYTANKGLIGLCCFNILLFVLAKAYYVWRNRVIRSRFAGLEENDKARYHDTQYLH</sequence>
<comment type="caution">
    <text evidence="1">The sequence shown here is derived from an EMBL/GenBank/DDBJ whole genome shotgun (WGS) entry which is preliminary data.</text>
</comment>
<proteinExistence type="predicted"/>
<keyword evidence="2" id="KW-1185">Reference proteome</keyword>
<evidence type="ECO:0000313" key="2">
    <source>
        <dbReference type="Proteomes" id="UP001163324"/>
    </source>
</evidence>
<accession>A0ACC0V9P0</accession>